<dbReference type="InterPro" id="IPR000835">
    <property type="entry name" value="HTH_MarR-typ"/>
</dbReference>
<name>A0A3N2BCF5_9MICO</name>
<reference evidence="2 3" key="1">
    <citation type="submission" date="2018-11" db="EMBL/GenBank/DDBJ databases">
        <title>Sequencing the genomes of 1000 actinobacteria strains.</title>
        <authorList>
            <person name="Klenk H.-P."/>
        </authorList>
    </citation>
    <scope>NUCLEOTIDE SEQUENCE [LARGE SCALE GENOMIC DNA]</scope>
    <source>
        <strain evidence="2 3">DSM 11294</strain>
    </source>
</reference>
<dbReference type="EMBL" id="RKHK01000001">
    <property type="protein sequence ID" value="ROR72744.1"/>
    <property type="molecule type" value="Genomic_DNA"/>
</dbReference>
<gene>
    <name evidence="2" type="ORF">EDD31_1103</name>
</gene>
<evidence type="ECO:0000313" key="2">
    <source>
        <dbReference type="EMBL" id="ROR72744.1"/>
    </source>
</evidence>
<sequence length="181" mass="20348">MCTIGTPPFYQCCYISAVTSDPTTRGYWRELRALQEDLDAEIAGLYRSHGVDGVRPRFAYPMIRLAHAGEMTIRDLATSLGHTHSALSQTVTAMRGEGLVETVPGSDARTRLVRLTERGWDLVPFLEAEWRATEDTLEELDAELPVHLTEYVAALRSRLAERSFGERIAERITRDDAGRRP</sequence>
<dbReference type="InterPro" id="IPR036390">
    <property type="entry name" value="WH_DNA-bd_sf"/>
</dbReference>
<dbReference type="InterPro" id="IPR036388">
    <property type="entry name" value="WH-like_DNA-bd_sf"/>
</dbReference>
<evidence type="ECO:0000313" key="3">
    <source>
        <dbReference type="Proteomes" id="UP000280668"/>
    </source>
</evidence>
<evidence type="ECO:0000259" key="1">
    <source>
        <dbReference type="Pfam" id="PF12802"/>
    </source>
</evidence>
<comment type="caution">
    <text evidence="2">The sequence shown here is derived from an EMBL/GenBank/DDBJ whole genome shotgun (WGS) entry which is preliminary data.</text>
</comment>
<dbReference type="Gene3D" id="1.10.10.10">
    <property type="entry name" value="Winged helix-like DNA-binding domain superfamily/Winged helix DNA-binding domain"/>
    <property type="match status" value="1"/>
</dbReference>
<accession>A0A3N2BCF5</accession>
<proteinExistence type="predicted"/>
<protein>
    <submittedName>
        <fullName evidence="2">MarR family protein</fullName>
    </submittedName>
</protein>
<dbReference type="Pfam" id="PF12802">
    <property type="entry name" value="MarR_2"/>
    <property type="match status" value="1"/>
</dbReference>
<organism evidence="2 3">
    <name type="scientific">Bogoriella caseilytica</name>
    <dbReference type="NCBI Taxonomy" id="56055"/>
    <lineage>
        <taxon>Bacteria</taxon>
        <taxon>Bacillati</taxon>
        <taxon>Actinomycetota</taxon>
        <taxon>Actinomycetes</taxon>
        <taxon>Micrococcales</taxon>
        <taxon>Bogoriellaceae</taxon>
        <taxon>Bogoriella</taxon>
    </lineage>
</organism>
<dbReference type="AlphaFoldDB" id="A0A3N2BCF5"/>
<keyword evidence="3" id="KW-1185">Reference proteome</keyword>
<feature type="domain" description="HTH marR-type" evidence="1">
    <location>
        <begin position="65"/>
        <end position="108"/>
    </location>
</feature>
<dbReference type="GO" id="GO:0003700">
    <property type="term" value="F:DNA-binding transcription factor activity"/>
    <property type="evidence" value="ECO:0007669"/>
    <property type="project" value="InterPro"/>
</dbReference>
<dbReference type="Proteomes" id="UP000280668">
    <property type="component" value="Unassembled WGS sequence"/>
</dbReference>
<dbReference type="SUPFAM" id="SSF46785">
    <property type="entry name" value="Winged helix' DNA-binding domain"/>
    <property type="match status" value="1"/>
</dbReference>